<name>A0A1T5GE86_9BACT</name>
<dbReference type="Proteomes" id="UP000191055">
    <property type="component" value="Unassembled WGS sequence"/>
</dbReference>
<evidence type="ECO:0000313" key="3">
    <source>
        <dbReference type="Proteomes" id="UP000191055"/>
    </source>
</evidence>
<sequence length="125" mass="13595">MKKKLIFALATGFFAAATVFNMNVLQGNSVGDVSLENIATMAQARDPENGGGNNNDDCTNCGSYDMLDCKFTVSYVSVDAQGNRVVLDRKVVRCSNCAYNCNFSEPGTCRTPVLCPTHQEVIVRR</sequence>
<evidence type="ECO:0000313" key="2">
    <source>
        <dbReference type="EMBL" id="SKC06729.1"/>
    </source>
</evidence>
<feature type="chain" id="PRO_5012075136" evidence="1">
    <location>
        <begin position="22"/>
        <end position="125"/>
    </location>
</feature>
<dbReference type="RefSeq" id="WP_143255053.1">
    <property type="nucleotide sequence ID" value="NZ_CP021904.1"/>
</dbReference>
<organism evidence="2 3">
    <name type="scientific">Alkalitalea saponilacus</name>
    <dbReference type="NCBI Taxonomy" id="889453"/>
    <lineage>
        <taxon>Bacteria</taxon>
        <taxon>Pseudomonadati</taxon>
        <taxon>Bacteroidota</taxon>
        <taxon>Bacteroidia</taxon>
        <taxon>Marinilabiliales</taxon>
        <taxon>Marinilabiliaceae</taxon>
        <taxon>Alkalitalea</taxon>
    </lineage>
</organism>
<reference evidence="2 3" key="1">
    <citation type="submission" date="2017-02" db="EMBL/GenBank/DDBJ databases">
        <authorList>
            <person name="Peterson S.W."/>
        </authorList>
    </citation>
    <scope>NUCLEOTIDE SEQUENCE [LARGE SCALE GENOMIC DNA]</scope>
    <source>
        <strain evidence="2 3">DSM 24412</strain>
    </source>
</reference>
<evidence type="ECO:0000256" key="1">
    <source>
        <dbReference type="SAM" id="SignalP"/>
    </source>
</evidence>
<keyword evidence="1" id="KW-0732">Signal</keyword>
<proteinExistence type="predicted"/>
<gene>
    <name evidence="2" type="ORF">SAMN03080601_01832</name>
</gene>
<protein>
    <submittedName>
        <fullName evidence="2">Uncharacterized protein</fullName>
    </submittedName>
</protein>
<feature type="signal peptide" evidence="1">
    <location>
        <begin position="1"/>
        <end position="21"/>
    </location>
</feature>
<dbReference type="EMBL" id="FUYV01000009">
    <property type="protein sequence ID" value="SKC06729.1"/>
    <property type="molecule type" value="Genomic_DNA"/>
</dbReference>
<keyword evidence="3" id="KW-1185">Reference proteome</keyword>
<accession>A0A1T5GE86</accession>
<dbReference type="AlphaFoldDB" id="A0A1T5GE86"/>